<name>A0ABQ7KF56_9FUNG</name>
<dbReference type="Proteomes" id="UP001194696">
    <property type="component" value="Unassembled WGS sequence"/>
</dbReference>
<evidence type="ECO:0000313" key="1">
    <source>
        <dbReference type="EMBL" id="KAG0296526.1"/>
    </source>
</evidence>
<comment type="caution">
    <text evidence="1">The sequence shown here is derived from an EMBL/GenBank/DDBJ whole genome shotgun (WGS) entry which is preliminary data.</text>
</comment>
<reference evidence="1 2" key="1">
    <citation type="journal article" date="2020" name="Fungal Divers.">
        <title>Resolving the Mortierellaceae phylogeny through synthesis of multi-gene phylogenetics and phylogenomics.</title>
        <authorList>
            <person name="Vandepol N."/>
            <person name="Liber J."/>
            <person name="Desiro A."/>
            <person name="Na H."/>
            <person name="Kennedy M."/>
            <person name="Barry K."/>
            <person name="Grigoriev I.V."/>
            <person name="Miller A.N."/>
            <person name="O'Donnell K."/>
            <person name="Stajich J.E."/>
            <person name="Bonito G."/>
        </authorList>
    </citation>
    <scope>NUCLEOTIDE SEQUENCE [LARGE SCALE GENOMIC DNA]</scope>
    <source>
        <strain evidence="1 2">AD045</strain>
    </source>
</reference>
<evidence type="ECO:0000313" key="2">
    <source>
        <dbReference type="Proteomes" id="UP001194696"/>
    </source>
</evidence>
<organism evidence="1 2">
    <name type="scientific">Linnemannia gamsii</name>
    <dbReference type="NCBI Taxonomy" id="64522"/>
    <lineage>
        <taxon>Eukaryota</taxon>
        <taxon>Fungi</taxon>
        <taxon>Fungi incertae sedis</taxon>
        <taxon>Mucoromycota</taxon>
        <taxon>Mortierellomycotina</taxon>
        <taxon>Mortierellomycetes</taxon>
        <taxon>Mortierellales</taxon>
        <taxon>Mortierellaceae</taxon>
        <taxon>Linnemannia</taxon>
    </lineage>
</organism>
<accession>A0ABQ7KF56</accession>
<keyword evidence="2" id="KW-1185">Reference proteome</keyword>
<proteinExistence type="predicted"/>
<protein>
    <submittedName>
        <fullName evidence="1">Uncharacterized protein</fullName>
    </submittedName>
</protein>
<sequence length="226" mass="25123">MIIMSLGGGSAYKENLTSVFANKLVFFGMNVASAAGNDGTEGVWMVSNTGLVLLQIHFYPGARPLTSPPRLPCPLFDNNSDVLQDECIFRNYDGRDIVGKIVLVLGDYSTGPLFQLESPWLRSGCEDYPSVHVPYMGLKGKVRDVPIMDFHDGNPNLVAHNEQGEISAVPHQYYFFSCKTAAPTSLIQFASRTPNFTFRVHQLTTKEFLDTRAWANRAQLCPLWVV</sequence>
<dbReference type="EMBL" id="JAAAIM010000055">
    <property type="protein sequence ID" value="KAG0296526.1"/>
    <property type="molecule type" value="Genomic_DNA"/>
</dbReference>
<gene>
    <name evidence="1" type="ORF">BGZ96_009229</name>
</gene>